<feature type="transmembrane region" description="Helical" evidence="10">
    <location>
        <begin position="272"/>
        <end position="298"/>
    </location>
</feature>
<sequence length="405" mass="45368">MDILEERGGGLRHGLRSVCALSVAPHLRVLRLVGFCRALPPAPGRALAAAQRAYHVFALFATSTYVLLQLIYAYQERSNMDKLSQVMFVMLCHVTCVAKQVAFHVDAARIDRLILGLEEPLLNQTAGARGALLAGCARGAARLLRTYSGCAVATCVLWIVFPILYKVQGIPFEFPFWTGFNYNHNLVFGVVLLYSFYTTNLVAIGNTTMDAFMATILDQCKTQLRIMRMNFETLPERAVAACAASGRDYDAALHALFVDCLLHYNKVTEMCLVLHDVFAVPLLVQFGVGGWILCMAAYKIVSLSVLSIEFASTTLFIICILIELFIFCYYGNEVTAESERVTQSLYSMDWRRARLPFRRSLVLVMERAKRPLRPTAGRIIPLSLDTYVTILKSSYSFYAMLRQTK</sequence>
<gene>
    <name evidence="11" type="ORF">PYW07_007566</name>
</gene>
<evidence type="ECO:0000256" key="3">
    <source>
        <dbReference type="ARBA" id="ARBA00022606"/>
    </source>
</evidence>
<keyword evidence="2" id="KW-1003">Cell membrane</keyword>
<evidence type="ECO:0000313" key="11">
    <source>
        <dbReference type="EMBL" id="KAJ8735946.1"/>
    </source>
</evidence>
<comment type="caution">
    <text evidence="11">The sequence shown here is derived from an EMBL/GenBank/DDBJ whole genome shotgun (WGS) entry which is preliminary data.</text>
</comment>
<dbReference type="GO" id="GO:0005549">
    <property type="term" value="F:odorant binding"/>
    <property type="evidence" value="ECO:0007669"/>
    <property type="project" value="InterPro"/>
</dbReference>
<keyword evidence="5 10" id="KW-0552">Olfaction</keyword>
<dbReference type="GO" id="GO:0005886">
    <property type="term" value="C:plasma membrane"/>
    <property type="evidence" value="ECO:0007669"/>
    <property type="project" value="UniProtKB-SubCell"/>
</dbReference>
<evidence type="ECO:0000256" key="5">
    <source>
        <dbReference type="ARBA" id="ARBA00022725"/>
    </source>
</evidence>
<evidence type="ECO:0000256" key="9">
    <source>
        <dbReference type="ARBA" id="ARBA00023224"/>
    </source>
</evidence>
<evidence type="ECO:0000256" key="4">
    <source>
        <dbReference type="ARBA" id="ARBA00022692"/>
    </source>
</evidence>
<keyword evidence="9 10" id="KW-0807">Transducer</keyword>
<organism evidence="11 12">
    <name type="scientific">Mythimna separata</name>
    <name type="common">Oriental armyworm</name>
    <name type="synonym">Pseudaletia separata</name>
    <dbReference type="NCBI Taxonomy" id="271217"/>
    <lineage>
        <taxon>Eukaryota</taxon>
        <taxon>Metazoa</taxon>
        <taxon>Ecdysozoa</taxon>
        <taxon>Arthropoda</taxon>
        <taxon>Hexapoda</taxon>
        <taxon>Insecta</taxon>
        <taxon>Pterygota</taxon>
        <taxon>Neoptera</taxon>
        <taxon>Endopterygota</taxon>
        <taxon>Lepidoptera</taxon>
        <taxon>Glossata</taxon>
        <taxon>Ditrysia</taxon>
        <taxon>Noctuoidea</taxon>
        <taxon>Noctuidae</taxon>
        <taxon>Noctuinae</taxon>
        <taxon>Hadenini</taxon>
        <taxon>Mythimna</taxon>
    </lineage>
</organism>
<keyword evidence="7 10" id="KW-0472">Membrane</keyword>
<evidence type="ECO:0000256" key="7">
    <source>
        <dbReference type="ARBA" id="ARBA00023136"/>
    </source>
</evidence>
<evidence type="ECO:0000256" key="2">
    <source>
        <dbReference type="ARBA" id="ARBA00022475"/>
    </source>
</evidence>
<keyword evidence="12" id="KW-1185">Reference proteome</keyword>
<evidence type="ECO:0000256" key="8">
    <source>
        <dbReference type="ARBA" id="ARBA00023170"/>
    </source>
</evidence>
<feature type="transmembrane region" description="Helical" evidence="10">
    <location>
        <begin position="310"/>
        <end position="330"/>
    </location>
</feature>
<keyword evidence="8 10" id="KW-0675">Receptor</keyword>
<accession>A0AAD7Z3C6</accession>
<dbReference type="GO" id="GO:0007165">
    <property type="term" value="P:signal transduction"/>
    <property type="evidence" value="ECO:0007669"/>
    <property type="project" value="UniProtKB-KW"/>
</dbReference>
<protein>
    <recommendedName>
        <fullName evidence="10">Odorant receptor</fullName>
    </recommendedName>
</protein>
<evidence type="ECO:0000256" key="6">
    <source>
        <dbReference type="ARBA" id="ARBA00022989"/>
    </source>
</evidence>
<dbReference type="Pfam" id="PF02949">
    <property type="entry name" value="7tm_6"/>
    <property type="match status" value="1"/>
</dbReference>
<dbReference type="PANTHER" id="PTHR21137">
    <property type="entry name" value="ODORANT RECEPTOR"/>
    <property type="match status" value="1"/>
</dbReference>
<proteinExistence type="inferred from homology"/>
<dbReference type="PANTHER" id="PTHR21137:SF35">
    <property type="entry name" value="ODORANT RECEPTOR 19A-RELATED"/>
    <property type="match status" value="1"/>
</dbReference>
<comment type="caution">
    <text evidence="10">Lacks conserved residue(s) required for the propagation of feature annotation.</text>
</comment>
<keyword evidence="3 10" id="KW-0716">Sensory transduction</keyword>
<feature type="transmembrane region" description="Helical" evidence="10">
    <location>
        <begin position="53"/>
        <end position="74"/>
    </location>
</feature>
<evidence type="ECO:0000256" key="10">
    <source>
        <dbReference type="RuleBase" id="RU351113"/>
    </source>
</evidence>
<feature type="transmembrane region" description="Helical" evidence="10">
    <location>
        <begin position="147"/>
        <end position="165"/>
    </location>
</feature>
<reference evidence="11" key="1">
    <citation type="submission" date="2023-03" db="EMBL/GenBank/DDBJ databases">
        <title>Chromosome-level genomes of two armyworms, Mythimna separata and Mythimna loreyi, provide insights into the biosynthesis and reception of sex pheromones.</title>
        <authorList>
            <person name="Zhao H."/>
        </authorList>
    </citation>
    <scope>NUCLEOTIDE SEQUENCE</scope>
    <source>
        <strain evidence="11">BeijingLab</strain>
        <tissue evidence="11">Pupa</tissue>
    </source>
</reference>
<feature type="transmembrane region" description="Helical" evidence="10">
    <location>
        <begin position="185"/>
        <end position="204"/>
    </location>
</feature>
<dbReference type="InterPro" id="IPR004117">
    <property type="entry name" value="7tm6_olfct_rcpt"/>
</dbReference>
<dbReference type="Proteomes" id="UP001231518">
    <property type="component" value="Chromosome 2"/>
</dbReference>
<keyword evidence="6 10" id="KW-1133">Transmembrane helix</keyword>
<evidence type="ECO:0000313" key="12">
    <source>
        <dbReference type="Proteomes" id="UP001231518"/>
    </source>
</evidence>
<comment type="subcellular location">
    <subcellularLocation>
        <location evidence="1 10">Cell membrane</location>
        <topology evidence="1 10">Multi-pass membrane protein</topology>
    </subcellularLocation>
</comment>
<dbReference type="EMBL" id="JARGEI010000002">
    <property type="protein sequence ID" value="KAJ8735946.1"/>
    <property type="molecule type" value="Genomic_DNA"/>
</dbReference>
<name>A0AAD7Z3C6_MYTSE</name>
<dbReference type="AlphaFoldDB" id="A0AAD7Z3C6"/>
<comment type="similarity">
    <text evidence="10">Belongs to the insect chemoreceptor superfamily. Heteromeric odorant receptor channel (TC 1.A.69) family.</text>
</comment>
<evidence type="ECO:0000256" key="1">
    <source>
        <dbReference type="ARBA" id="ARBA00004651"/>
    </source>
</evidence>
<keyword evidence="4 10" id="KW-0812">Transmembrane</keyword>
<dbReference type="GO" id="GO:0004984">
    <property type="term" value="F:olfactory receptor activity"/>
    <property type="evidence" value="ECO:0007669"/>
    <property type="project" value="InterPro"/>
</dbReference>